<protein>
    <submittedName>
        <fullName evidence="3">GIY-YIG nuclease family protein</fullName>
    </submittedName>
</protein>
<proteinExistence type="inferred from homology"/>
<reference evidence="4 5" key="2">
    <citation type="submission" date="2017-07" db="EMBL/GenBank/DDBJ databases">
        <title>Candidatus Dactylopiibacterium carminicum, a nitrogen-fixing symbiont of the cochineal insect Dactylopius coccus and Dactylopius opuntiae (Hemiptera: Coccoidea: Dactylopiidae).</title>
        <authorList>
            <person name="Vera A."/>
        </authorList>
    </citation>
    <scope>NUCLEOTIDE SEQUENCE [LARGE SCALE GENOMIC DNA]</scope>
    <source>
        <strain evidence="4 5">NFDCM</strain>
    </source>
</reference>
<dbReference type="PANTHER" id="PTHR34477:SF1">
    <property type="entry name" value="UPF0213 PROTEIN YHBQ"/>
    <property type="match status" value="1"/>
</dbReference>
<dbReference type="Pfam" id="PF01541">
    <property type="entry name" value="GIY-YIG"/>
    <property type="match status" value="1"/>
</dbReference>
<comment type="caution">
    <text evidence="4">The sequence shown here is derived from an EMBL/GenBank/DDBJ whole genome shotgun (WGS) entry which is preliminary data.</text>
</comment>
<dbReference type="InterPro" id="IPR000305">
    <property type="entry name" value="GIY-YIG_endonuc"/>
</dbReference>
<dbReference type="RefSeq" id="WP_095523122.1">
    <property type="nucleotide sequence ID" value="NZ_MDUX01000002.1"/>
</dbReference>
<evidence type="ECO:0000313" key="3">
    <source>
        <dbReference type="EMBL" id="KAF7600774.1"/>
    </source>
</evidence>
<evidence type="ECO:0000313" key="6">
    <source>
        <dbReference type="Proteomes" id="UP000623509"/>
    </source>
</evidence>
<name>A0A272ETU7_9RHOO</name>
<feature type="domain" description="GIY-YIG" evidence="2">
    <location>
        <begin position="1"/>
        <end position="77"/>
    </location>
</feature>
<dbReference type="Gene3D" id="3.40.1440.10">
    <property type="entry name" value="GIY-YIG endonuclease"/>
    <property type="match status" value="1"/>
</dbReference>
<dbReference type="AlphaFoldDB" id="A0A272ETU7"/>
<evidence type="ECO:0000313" key="5">
    <source>
        <dbReference type="Proteomes" id="UP000216107"/>
    </source>
</evidence>
<dbReference type="Proteomes" id="UP000623509">
    <property type="component" value="Unassembled WGS sequence"/>
</dbReference>
<dbReference type="EMBL" id="NMRN01000021">
    <property type="protein sequence ID" value="PAS93180.1"/>
    <property type="molecule type" value="Genomic_DNA"/>
</dbReference>
<dbReference type="EMBL" id="MDUX01000002">
    <property type="protein sequence ID" value="KAF7600774.1"/>
    <property type="molecule type" value="Genomic_DNA"/>
</dbReference>
<dbReference type="CDD" id="cd10456">
    <property type="entry name" value="GIY-YIG_UPF0213"/>
    <property type="match status" value="1"/>
</dbReference>
<dbReference type="PANTHER" id="PTHR34477">
    <property type="entry name" value="UPF0213 PROTEIN YHBQ"/>
    <property type="match status" value="1"/>
</dbReference>
<dbReference type="SUPFAM" id="SSF82771">
    <property type="entry name" value="GIY-YIG endonuclease"/>
    <property type="match status" value="1"/>
</dbReference>
<accession>A0A272ETU7</accession>
<dbReference type="PROSITE" id="PS50164">
    <property type="entry name" value="GIY_YIG"/>
    <property type="match status" value="1"/>
</dbReference>
<dbReference type="InterPro" id="IPR035901">
    <property type="entry name" value="GIY-YIG_endonuc_sf"/>
</dbReference>
<evidence type="ECO:0000313" key="4">
    <source>
        <dbReference type="EMBL" id="PAS93180.1"/>
    </source>
</evidence>
<sequence length="92" mass="10439">MAFYVYIPRCADGSYYTGHSDDLEARMQMHVTGAIRTCYTASRLPVSLVFQQAFATREEAVAAERQIKGWSRAKKEAMMKGDWGEVARLSRI</sequence>
<dbReference type="OrthoDB" id="9797095at2"/>
<dbReference type="Proteomes" id="UP000216107">
    <property type="component" value="Unassembled WGS sequence"/>
</dbReference>
<gene>
    <name evidence="3" type="ORF">BGI27_01235</name>
    <name evidence="4" type="ORF">CGU29_08625</name>
</gene>
<keyword evidence="6" id="KW-1185">Reference proteome</keyword>
<reference evidence="3 6" key="1">
    <citation type="submission" date="2016-08" db="EMBL/GenBank/DDBJ databases">
        <title>Candidatus Dactylopiibacterium carminicum genome sequence.</title>
        <authorList>
            <person name="Ramirez-Puebla S.T."/>
            <person name="Ormeno-Orrillo E."/>
            <person name="Vera-Ponce De Leon A."/>
            <person name="Luis L."/>
            <person name="Sanchez-Flores A."/>
            <person name="Monica R."/>
            <person name="Martinez-Romero E."/>
        </authorList>
    </citation>
    <scope>NUCLEOTIDE SEQUENCE [LARGE SCALE GENOMIC DNA]</scope>
    <source>
        <strain evidence="3">END1</strain>
    </source>
</reference>
<evidence type="ECO:0000256" key="1">
    <source>
        <dbReference type="ARBA" id="ARBA00007435"/>
    </source>
</evidence>
<dbReference type="InterPro" id="IPR050190">
    <property type="entry name" value="UPF0213_domain"/>
</dbReference>
<comment type="similarity">
    <text evidence="1">Belongs to the UPF0213 family.</text>
</comment>
<evidence type="ECO:0000259" key="2">
    <source>
        <dbReference type="PROSITE" id="PS50164"/>
    </source>
</evidence>
<organism evidence="4 5">
    <name type="scientific">Candidatus Dactylopiibacterium carminicum</name>
    <dbReference type="NCBI Taxonomy" id="857335"/>
    <lineage>
        <taxon>Bacteria</taxon>
        <taxon>Pseudomonadati</taxon>
        <taxon>Pseudomonadota</taxon>
        <taxon>Betaproteobacteria</taxon>
        <taxon>Rhodocyclales</taxon>
        <taxon>Rhodocyclaceae</taxon>
        <taxon>Candidatus Dactylopiibacterium</taxon>
    </lineage>
</organism>